<evidence type="ECO:0000313" key="2">
    <source>
        <dbReference type="EMBL" id="RMJ09583.1"/>
    </source>
</evidence>
<evidence type="ECO:0000313" key="3">
    <source>
        <dbReference type="Proteomes" id="UP000277212"/>
    </source>
</evidence>
<organism evidence="2 3">
    <name type="scientific">Fusarium kuroshium</name>
    <dbReference type="NCBI Taxonomy" id="2010991"/>
    <lineage>
        <taxon>Eukaryota</taxon>
        <taxon>Fungi</taxon>
        <taxon>Dikarya</taxon>
        <taxon>Ascomycota</taxon>
        <taxon>Pezizomycotina</taxon>
        <taxon>Sordariomycetes</taxon>
        <taxon>Hypocreomycetidae</taxon>
        <taxon>Hypocreales</taxon>
        <taxon>Nectriaceae</taxon>
        <taxon>Fusarium</taxon>
        <taxon>Fusarium solani species complex</taxon>
    </lineage>
</organism>
<protein>
    <recommendedName>
        <fullName evidence="1">PARP catalytic domain-containing protein</fullName>
    </recommendedName>
</protein>
<dbReference type="EMBL" id="NKUJ01000237">
    <property type="protein sequence ID" value="RMJ09583.1"/>
    <property type="molecule type" value="Genomic_DNA"/>
</dbReference>
<dbReference type="STRING" id="2010991.A0A3M2RWB4"/>
<dbReference type="OrthoDB" id="5153512at2759"/>
<feature type="domain" description="PARP catalytic" evidence="1">
    <location>
        <begin position="135"/>
        <end position="217"/>
    </location>
</feature>
<dbReference type="InterPro" id="IPR012317">
    <property type="entry name" value="Poly(ADP-ribose)pol_cat_dom"/>
</dbReference>
<name>A0A3M2RWB4_9HYPO</name>
<comment type="caution">
    <text evidence="2">The sequence shown here is derived from an EMBL/GenBank/DDBJ whole genome shotgun (WGS) entry which is preliminary data.</text>
</comment>
<dbReference type="Pfam" id="PF00644">
    <property type="entry name" value="PARP"/>
    <property type="match status" value="1"/>
</dbReference>
<proteinExistence type="predicted"/>
<dbReference type="AlphaFoldDB" id="A0A3M2RWB4"/>
<gene>
    <name evidence="2" type="ORF">CDV36_010804</name>
</gene>
<reference evidence="2 3" key="1">
    <citation type="submission" date="2017-06" db="EMBL/GenBank/DDBJ databases">
        <title>Comparative genomic analysis of Ambrosia Fusariam Clade fungi.</title>
        <authorList>
            <person name="Stajich J.E."/>
            <person name="Carrillo J."/>
            <person name="Kijimoto T."/>
            <person name="Eskalen A."/>
            <person name="O'Donnell K."/>
            <person name="Kasson M."/>
        </authorList>
    </citation>
    <scope>NUCLEOTIDE SEQUENCE [LARGE SCALE GENOMIC DNA]</scope>
    <source>
        <strain evidence="2">UCR3666</strain>
    </source>
</reference>
<dbReference type="PANTHER" id="PTHR31681:SF3">
    <property type="entry name" value="OS04G0690100 PROTEIN"/>
    <property type="match status" value="1"/>
</dbReference>
<evidence type="ECO:0000259" key="1">
    <source>
        <dbReference type="Pfam" id="PF00644"/>
    </source>
</evidence>
<dbReference type="SUPFAM" id="SSF56399">
    <property type="entry name" value="ADP-ribosylation"/>
    <property type="match status" value="1"/>
</dbReference>
<dbReference type="Proteomes" id="UP000277212">
    <property type="component" value="Unassembled WGS sequence"/>
</dbReference>
<dbReference type="GO" id="GO:0003950">
    <property type="term" value="F:NAD+ poly-ADP-ribosyltransferase activity"/>
    <property type="evidence" value="ECO:0007669"/>
    <property type="project" value="InterPro"/>
</dbReference>
<keyword evidence="3" id="KW-1185">Reference proteome</keyword>
<dbReference type="PANTHER" id="PTHR31681">
    <property type="entry name" value="C2H2-LIKE ZINC FINGER PROTEIN"/>
    <property type="match status" value="1"/>
</dbReference>
<accession>A0A3M2RWB4</accession>
<dbReference type="Gene3D" id="3.90.228.10">
    <property type="match status" value="1"/>
</dbReference>
<sequence>MSNVCLQCRTYPKSPTHTFCCKECARNAANNAPSLIKIPSDHIMYLNAASAFYEGWKRTPPPIRTIYLVTWTKESRDEFEAYRDQIENHGNFIAMGKYAGNERKRFRGAERACTIGENGNVTMCYNGDCKLCEALREGFRPYLDLKRRTGYHGTRLGPGLYSTYDTSKAAKYAINKVPSNVNALMLCRVVLGNSYVTENEMPYLQQPPPGFDSVYARPGPRSQFNTDERVVYTSRAMRPAYLIIY</sequence>